<feature type="region of interest" description="Disordered" evidence="1">
    <location>
        <begin position="56"/>
        <end position="77"/>
    </location>
</feature>
<sequence>MHLLVSRDHSLAGLPQVETRRLTVMTVWMPGNAADSEWADFCNLFGAEFGVRVDASGPDFSGIYRPPPSGCPQIRLR</sequence>
<proteinExistence type="predicted"/>
<dbReference type="EMBL" id="BAAATE010000061">
    <property type="protein sequence ID" value="GAA2700482.1"/>
    <property type="molecule type" value="Genomic_DNA"/>
</dbReference>
<gene>
    <name evidence="2" type="ORF">GCM10010412_097650</name>
</gene>
<evidence type="ECO:0000313" key="2">
    <source>
        <dbReference type="EMBL" id="GAA2700482.1"/>
    </source>
</evidence>
<evidence type="ECO:0000313" key="3">
    <source>
        <dbReference type="Proteomes" id="UP001501666"/>
    </source>
</evidence>
<protein>
    <submittedName>
        <fullName evidence="2">Uncharacterized protein</fullName>
    </submittedName>
</protein>
<reference evidence="3" key="1">
    <citation type="journal article" date="2019" name="Int. J. Syst. Evol. Microbiol.">
        <title>The Global Catalogue of Microorganisms (GCM) 10K type strain sequencing project: providing services to taxonomists for standard genome sequencing and annotation.</title>
        <authorList>
            <consortium name="The Broad Institute Genomics Platform"/>
            <consortium name="The Broad Institute Genome Sequencing Center for Infectious Disease"/>
            <person name="Wu L."/>
            <person name="Ma J."/>
        </authorList>
    </citation>
    <scope>NUCLEOTIDE SEQUENCE [LARGE SCALE GENOMIC DNA]</scope>
    <source>
        <strain evidence="3">JCM 6835</strain>
    </source>
</reference>
<organism evidence="2 3">
    <name type="scientific">Nonomuraea recticatena</name>
    <dbReference type="NCBI Taxonomy" id="46178"/>
    <lineage>
        <taxon>Bacteria</taxon>
        <taxon>Bacillati</taxon>
        <taxon>Actinomycetota</taxon>
        <taxon>Actinomycetes</taxon>
        <taxon>Streptosporangiales</taxon>
        <taxon>Streptosporangiaceae</taxon>
        <taxon>Nonomuraea</taxon>
    </lineage>
</organism>
<dbReference type="Proteomes" id="UP001501666">
    <property type="component" value="Unassembled WGS sequence"/>
</dbReference>
<dbReference type="RefSeq" id="WP_346157629.1">
    <property type="nucleotide sequence ID" value="NZ_BAAATE010000061.1"/>
</dbReference>
<keyword evidence="3" id="KW-1185">Reference proteome</keyword>
<evidence type="ECO:0000256" key="1">
    <source>
        <dbReference type="SAM" id="MobiDB-lite"/>
    </source>
</evidence>
<accession>A0ABP6FUY3</accession>
<comment type="caution">
    <text evidence="2">The sequence shown here is derived from an EMBL/GenBank/DDBJ whole genome shotgun (WGS) entry which is preliminary data.</text>
</comment>
<name>A0ABP6FUY3_9ACTN</name>